<feature type="repeat" description="WD" evidence="3">
    <location>
        <begin position="1226"/>
        <end position="1257"/>
    </location>
</feature>
<dbReference type="SUPFAM" id="SSF50998">
    <property type="entry name" value="Quinoprotein alcohol dehydrogenase-like"/>
    <property type="match status" value="1"/>
</dbReference>
<dbReference type="SUPFAM" id="SSF50978">
    <property type="entry name" value="WD40 repeat-like"/>
    <property type="match status" value="1"/>
</dbReference>
<dbReference type="InterPro" id="IPR027417">
    <property type="entry name" value="P-loop_NTPase"/>
</dbReference>
<dbReference type="Pfam" id="PF24883">
    <property type="entry name" value="NPHP3_N"/>
    <property type="match status" value="1"/>
</dbReference>
<keyword evidence="2" id="KW-0677">Repeat</keyword>
<dbReference type="InterPro" id="IPR056884">
    <property type="entry name" value="NPHP3-like_N"/>
</dbReference>
<dbReference type="PANTHER" id="PTHR19848">
    <property type="entry name" value="WD40 REPEAT PROTEIN"/>
    <property type="match status" value="1"/>
</dbReference>
<protein>
    <recommendedName>
        <fullName evidence="5">NACHT domain-containing protein</fullName>
    </recommendedName>
</protein>
<evidence type="ECO:0000256" key="3">
    <source>
        <dbReference type="PROSITE-ProRule" id="PRU00221"/>
    </source>
</evidence>
<dbReference type="InterPro" id="IPR011047">
    <property type="entry name" value="Quinoprotein_ADH-like_sf"/>
</dbReference>
<dbReference type="Pfam" id="PF00400">
    <property type="entry name" value="WD40"/>
    <property type="match status" value="3"/>
</dbReference>
<keyword evidence="1 3" id="KW-0853">WD repeat</keyword>
<proteinExistence type="predicted"/>
<gene>
    <name evidence="6" type="ORF">M378DRAFT_677182</name>
</gene>
<evidence type="ECO:0000256" key="1">
    <source>
        <dbReference type="ARBA" id="ARBA00022574"/>
    </source>
</evidence>
<dbReference type="InterPro" id="IPR001680">
    <property type="entry name" value="WD40_rpt"/>
</dbReference>
<dbReference type="EMBL" id="KN818260">
    <property type="protein sequence ID" value="KIL63369.1"/>
    <property type="molecule type" value="Genomic_DNA"/>
</dbReference>
<dbReference type="InterPro" id="IPR015943">
    <property type="entry name" value="WD40/YVTN_repeat-like_dom_sf"/>
</dbReference>
<dbReference type="PROSITE" id="PS50294">
    <property type="entry name" value="WD_REPEATS_REGION"/>
    <property type="match status" value="1"/>
</dbReference>
<dbReference type="STRING" id="946122.A0A0C2T9L6"/>
<dbReference type="PROSITE" id="PS50082">
    <property type="entry name" value="WD_REPEATS_2"/>
    <property type="match status" value="1"/>
</dbReference>
<dbReference type="SMART" id="SM00320">
    <property type="entry name" value="WD40"/>
    <property type="match status" value="10"/>
</dbReference>
<dbReference type="InterPro" id="IPR036322">
    <property type="entry name" value="WD40_repeat_dom_sf"/>
</dbReference>
<accession>A0A0C2T9L6</accession>
<dbReference type="Gene3D" id="3.40.50.300">
    <property type="entry name" value="P-loop containing nucleotide triphosphate hydrolases"/>
    <property type="match status" value="1"/>
</dbReference>
<dbReference type="OrthoDB" id="1935146at2759"/>
<evidence type="ECO:0000313" key="7">
    <source>
        <dbReference type="Proteomes" id="UP000054549"/>
    </source>
</evidence>
<reference evidence="6 7" key="1">
    <citation type="submission" date="2014-04" db="EMBL/GenBank/DDBJ databases">
        <title>Evolutionary Origins and Diversification of the Mycorrhizal Mutualists.</title>
        <authorList>
            <consortium name="DOE Joint Genome Institute"/>
            <consortium name="Mycorrhizal Genomics Consortium"/>
            <person name="Kohler A."/>
            <person name="Kuo A."/>
            <person name="Nagy L.G."/>
            <person name="Floudas D."/>
            <person name="Copeland A."/>
            <person name="Barry K.W."/>
            <person name="Cichocki N."/>
            <person name="Veneault-Fourrey C."/>
            <person name="LaButti K."/>
            <person name="Lindquist E.A."/>
            <person name="Lipzen A."/>
            <person name="Lundell T."/>
            <person name="Morin E."/>
            <person name="Murat C."/>
            <person name="Riley R."/>
            <person name="Ohm R."/>
            <person name="Sun H."/>
            <person name="Tunlid A."/>
            <person name="Henrissat B."/>
            <person name="Grigoriev I.V."/>
            <person name="Hibbett D.S."/>
            <person name="Martin F."/>
        </authorList>
    </citation>
    <scope>NUCLEOTIDE SEQUENCE [LARGE SCALE GENOMIC DNA]</scope>
    <source>
        <strain evidence="6 7">Koide BX008</strain>
    </source>
</reference>
<feature type="domain" description="NACHT" evidence="5">
    <location>
        <begin position="294"/>
        <end position="441"/>
    </location>
</feature>
<feature type="compositionally biased region" description="Low complexity" evidence="4">
    <location>
        <begin position="71"/>
        <end position="85"/>
    </location>
</feature>
<name>A0A0C2T9L6_AMAMK</name>
<dbReference type="PANTHER" id="PTHR19848:SF8">
    <property type="entry name" value="F-BOX AND WD REPEAT DOMAIN CONTAINING 7"/>
    <property type="match status" value="1"/>
</dbReference>
<dbReference type="Proteomes" id="UP000054549">
    <property type="component" value="Unassembled WGS sequence"/>
</dbReference>
<feature type="compositionally biased region" description="Basic and acidic residues" evidence="4">
    <location>
        <begin position="114"/>
        <end position="131"/>
    </location>
</feature>
<evidence type="ECO:0000259" key="5">
    <source>
        <dbReference type="PROSITE" id="PS50837"/>
    </source>
</evidence>
<evidence type="ECO:0000256" key="4">
    <source>
        <dbReference type="SAM" id="MobiDB-lite"/>
    </source>
</evidence>
<keyword evidence="7" id="KW-1185">Reference proteome</keyword>
<dbReference type="InterPro" id="IPR007111">
    <property type="entry name" value="NACHT_NTPase"/>
</dbReference>
<dbReference type="SUPFAM" id="SSF52540">
    <property type="entry name" value="P-loop containing nucleoside triphosphate hydrolases"/>
    <property type="match status" value="1"/>
</dbReference>
<organism evidence="6 7">
    <name type="scientific">Amanita muscaria (strain Koide BX008)</name>
    <dbReference type="NCBI Taxonomy" id="946122"/>
    <lineage>
        <taxon>Eukaryota</taxon>
        <taxon>Fungi</taxon>
        <taxon>Dikarya</taxon>
        <taxon>Basidiomycota</taxon>
        <taxon>Agaricomycotina</taxon>
        <taxon>Agaricomycetes</taxon>
        <taxon>Agaricomycetidae</taxon>
        <taxon>Agaricales</taxon>
        <taxon>Pluteineae</taxon>
        <taxon>Amanitaceae</taxon>
        <taxon>Amanita</taxon>
    </lineage>
</organism>
<dbReference type="Gene3D" id="2.130.10.10">
    <property type="entry name" value="YVTN repeat-like/Quinoprotein amine dehydrogenase"/>
    <property type="match status" value="3"/>
</dbReference>
<evidence type="ECO:0000313" key="6">
    <source>
        <dbReference type="EMBL" id="KIL63369.1"/>
    </source>
</evidence>
<evidence type="ECO:0000256" key="2">
    <source>
        <dbReference type="ARBA" id="ARBA00022737"/>
    </source>
</evidence>
<dbReference type="InParanoid" id="A0A0C2T9L6"/>
<feature type="region of interest" description="Disordered" evidence="4">
    <location>
        <begin position="60"/>
        <end position="143"/>
    </location>
</feature>
<dbReference type="HOGENOM" id="CLU_000288_6_19_1"/>
<sequence>MPSNVQVKDQSSCRWKRRKSTWCSASNSLRYFSNRPSLRGSMLQTLGLSRSVSLNRLSPEVMGFSPTSNMSASTSESPSKSTTRTSSHKQKKSEEVDPQRKRPSTASRPQSVDRFTEEVRDAQSREARDGGDPGIKMDSPLPPQVLPIISKSHLVNRGNGDAQSREAGGGETPTVAVETPSITLFQGSSNFQISNTKFTAIGGDATIIQFGDGQFTEIQRNLICDYIATLTALPHINDNFKKHFLTQLIILLPRAEAVFNDYQTKKKSGPCFEGTRVALLREMANWVTSSDESRMYILSGLAGIGKSTVAYTIASRAADLNLLGASFFFSRDEADRNNAKKLFTTIAYQLCVYNETFATAIGDVLLTESGSAATTKDPQEQLQVLILDPLRSIVQSCARPIVVVVDALDECCEDDVRAVVEGLSQLVRDLPSFKVILTTRPLPYLDYFLGNQGGHKLFHLQDIESKVVDGDIRLYLRYNLSLEKIRERYPRRQWYASDEQIDALVRAAGRMFIIASTAVRYILDKSASNPATQMQKLLRACAQDHTPFKDLDHFYTVILRNIVPADCDDDDIVSRYQSVVGTIIFVSRPLPVSTLAHLINMDVEDIYAVVEKLQSVILLGDDDVPRIYHKSFPDYLTDQARCKDPCLRIDAKIGHAQIATCCFEITNKHLKHNILGLGDPARFMSNEDGLKKDGITDVQQQEKIPPQLRYACVYWANHLEVANIEDSDLMNGLERFVDEHTLHWFEVLSLIGDLNSAHRAIRIVLKLLKSSSPNLYQLLSDALRFISKFYEIINRSILHTYYSALPFTPTDSLLYRRSIKEAEHDRCGIEGGPKKWDALVTMLNHGEHVHGIKFSLDSALLFSYSREYLVGDIRKEKIFKIWDAATGTPISTISGHSFAVTNGFSTVASSENNVITYYNVGGSARSTTITTSSTIEELALSESSRVAAALSDGTVWLWDSGNAELICKFDGFGGYWSRLKFSTTGTRLAYSSAIGFIKLWDGISGRFIADLQCGSPHGFAFSHDGSRIVSLSRDCGLTLWNTESGGLVGAVRDVGHGLNALAISANGSLLATADYWGRVTLWSDNGDLAKIKVLESTDPKPTLTFSLNNILAIGTRDGIQLYNINTHSFMSTLSYSGSRSTALAFSPDCTHLAGGFDSGNMYLWDIRGIDASSPSSQETTFVTATALSRDCSRLACGFVDGTIELRETSPTKRRIASHQGHWASLMEFGPDGRLFASGSYDGTIKLWNAGDGSLHGTLNASDGLQAVALSGSVLVAAGSRDVTLWSLDTLSLTHTFQTSSCYLACTASISDDSDLAAIGFLDGSVHLIDVMNRTTLSLFTVFERIHKLTFLPDKSQLVAQTHKGDFLSLNLINNCVTNGPTLEHLIQLPDIPLWHGVPVWPCSANEQHYVAALFSQYQTPVPVLWIPSDIPVNTWIQGSSMIALHCRDRRIILLRLPAISADRQYATV</sequence>
<dbReference type="PROSITE" id="PS50837">
    <property type="entry name" value="NACHT"/>
    <property type="match status" value="1"/>
</dbReference>